<dbReference type="PANTHER" id="PTHR46082:SF6">
    <property type="entry name" value="AAA+ ATPASE DOMAIN-CONTAINING PROTEIN-RELATED"/>
    <property type="match status" value="1"/>
</dbReference>
<dbReference type="Gene3D" id="3.40.50.300">
    <property type="entry name" value="P-loop containing nucleotide triphosphate hydrolases"/>
    <property type="match status" value="1"/>
</dbReference>
<dbReference type="InterPro" id="IPR011990">
    <property type="entry name" value="TPR-like_helical_dom_sf"/>
</dbReference>
<gene>
    <name evidence="2" type="ORF">GCM10010145_61240</name>
</gene>
<dbReference type="InterPro" id="IPR027417">
    <property type="entry name" value="P-loop_NTPase"/>
</dbReference>
<dbReference type="InterPro" id="IPR002182">
    <property type="entry name" value="NB-ARC"/>
</dbReference>
<dbReference type="Gene3D" id="1.25.40.10">
    <property type="entry name" value="Tetratricopeptide repeat domain"/>
    <property type="match status" value="2"/>
</dbReference>
<evidence type="ECO:0000259" key="1">
    <source>
        <dbReference type="Pfam" id="PF00931"/>
    </source>
</evidence>
<dbReference type="Pfam" id="PF00931">
    <property type="entry name" value="NB-ARC"/>
    <property type="match status" value="1"/>
</dbReference>
<organism evidence="2 3">
    <name type="scientific">Streptomyces ruber</name>
    <dbReference type="NCBI Taxonomy" id="83378"/>
    <lineage>
        <taxon>Bacteria</taxon>
        <taxon>Bacillati</taxon>
        <taxon>Actinomycetota</taxon>
        <taxon>Actinomycetes</taxon>
        <taxon>Kitasatosporales</taxon>
        <taxon>Streptomycetaceae</taxon>
        <taxon>Streptomyces</taxon>
    </lineage>
</organism>
<dbReference type="SUPFAM" id="SSF52540">
    <property type="entry name" value="P-loop containing nucleoside triphosphate hydrolases"/>
    <property type="match status" value="1"/>
</dbReference>
<evidence type="ECO:0000313" key="3">
    <source>
        <dbReference type="Proteomes" id="UP000620156"/>
    </source>
</evidence>
<dbReference type="PRINTS" id="PR00364">
    <property type="entry name" value="DISEASERSIST"/>
</dbReference>
<reference evidence="2" key="1">
    <citation type="journal article" date="2014" name="Int. J. Syst. Evol. Microbiol.">
        <title>Complete genome sequence of Corynebacterium casei LMG S-19264T (=DSM 44701T), isolated from a smear-ripened cheese.</title>
        <authorList>
            <consortium name="US DOE Joint Genome Institute (JGI-PGF)"/>
            <person name="Walter F."/>
            <person name="Albersmeier A."/>
            <person name="Kalinowski J."/>
            <person name="Ruckert C."/>
        </authorList>
    </citation>
    <scope>NUCLEOTIDE SEQUENCE</scope>
    <source>
        <strain evidence="2">JCM 3131</strain>
    </source>
</reference>
<dbReference type="RefSeq" id="WP_229821377.1">
    <property type="nucleotide sequence ID" value="NZ_BMQK01000020.1"/>
</dbReference>
<dbReference type="GO" id="GO:0043531">
    <property type="term" value="F:ADP binding"/>
    <property type="evidence" value="ECO:0007669"/>
    <property type="project" value="InterPro"/>
</dbReference>
<dbReference type="PANTHER" id="PTHR46082">
    <property type="entry name" value="ATP/GTP-BINDING PROTEIN-RELATED"/>
    <property type="match status" value="1"/>
</dbReference>
<sequence>MSWPHRSGSPLPRQADCFQHRAEVEHLAAAVAGEQTVVPCQVLTGTGGMGKTQLAAHYARTAWRSGQLDLLVWVSASSRDAIISAYAQTGVEVAGAEPEDAERAAERFLHWAETTDRRWLIVLDDVTDPADLRGLWPPHNPRGCTLVTTRRRDAALTGPGRHRIDVGIFTPAEAVTYLTTTLAVHDRHDDPEEIAGLAADLGHLPLALAQAAAYLTDLHLGCAAYRARLADRTRTLPALLPDADGLPDDHHTTVTATWSLSIEQADRLRPRGLARPLLHLASMLDPNGTPTTVLTSFPALTYLTEHRTPVVPGDQPAQPHPVSAEDAHDALRCLHRLSLADHTPDSHQQAVRVHSLIQRVTRESLPAAQRASLARTVADALISAWPDFGGETGPGKALRANTETLMHQADDALYQSGLHPVLLRLGKSLGSSGQVVSAITHFRHLAHAAHQRLGSDHPDTLTARGDLAHWQGVAGDWANAFTSFRDLLEHAIQTLGPDHPFTLTVRGHLAHWRQELGDEAGAAADLDALLADRKRVLGSNHPDTLTTQGDLARVRGKLGDAARAVAELASVLEQETQVLGPDHPSTLTTRHNVAFYRGQAGDVAGAAADLADLLEQTTRVQSANSMLTLTTRANLSELRGKLGDTDGTVAALADLLEDMLAVLGPDHLATLSTQRDLARWRGKAGDVAGAVTDLVNLVKHASRVLGSDHPYMRTMRADLVHWQGKAGEADAEQGTSTQAVE</sequence>
<feature type="domain" description="NB-ARC" evidence="1">
    <location>
        <begin position="42"/>
        <end position="176"/>
    </location>
</feature>
<dbReference type="Proteomes" id="UP000620156">
    <property type="component" value="Unassembled WGS sequence"/>
</dbReference>
<dbReference type="InterPro" id="IPR053137">
    <property type="entry name" value="NLR-like"/>
</dbReference>
<dbReference type="EMBL" id="BMQK01000020">
    <property type="protein sequence ID" value="GGQ83284.1"/>
    <property type="molecule type" value="Genomic_DNA"/>
</dbReference>
<evidence type="ECO:0000313" key="2">
    <source>
        <dbReference type="EMBL" id="GGQ83284.1"/>
    </source>
</evidence>
<dbReference type="SUPFAM" id="SSF48452">
    <property type="entry name" value="TPR-like"/>
    <property type="match status" value="2"/>
</dbReference>
<proteinExistence type="predicted"/>
<name>A0A918EZ45_9ACTN</name>
<dbReference type="Pfam" id="PF13374">
    <property type="entry name" value="TPR_10"/>
    <property type="match status" value="1"/>
</dbReference>
<reference evidence="2" key="2">
    <citation type="submission" date="2020-09" db="EMBL/GenBank/DDBJ databases">
        <authorList>
            <person name="Sun Q."/>
            <person name="Ohkuma M."/>
        </authorList>
    </citation>
    <scope>NUCLEOTIDE SEQUENCE</scope>
    <source>
        <strain evidence="2">JCM 3131</strain>
    </source>
</reference>
<keyword evidence="3" id="KW-1185">Reference proteome</keyword>
<protein>
    <recommendedName>
        <fullName evidence="1">NB-ARC domain-containing protein</fullName>
    </recommendedName>
</protein>
<accession>A0A918EZ45</accession>
<dbReference type="AlphaFoldDB" id="A0A918EZ45"/>
<comment type="caution">
    <text evidence="2">The sequence shown here is derived from an EMBL/GenBank/DDBJ whole genome shotgun (WGS) entry which is preliminary data.</text>
</comment>